<dbReference type="SUPFAM" id="SSF53613">
    <property type="entry name" value="Ribokinase-like"/>
    <property type="match status" value="1"/>
</dbReference>
<proteinExistence type="predicted"/>
<dbReference type="PANTHER" id="PTHR47098">
    <property type="entry name" value="PROTEIN MAK32"/>
    <property type="match status" value="1"/>
</dbReference>
<evidence type="ECO:0000256" key="1">
    <source>
        <dbReference type="ARBA" id="ARBA00022679"/>
    </source>
</evidence>
<reference evidence="5 6" key="1">
    <citation type="submission" date="2020-04" db="EMBL/GenBank/DDBJ databases">
        <title>Metagenomic profiling of ammonia- and methane-oxidizing microorganisms in a Dutch drinking water treatment plant.</title>
        <authorList>
            <person name="Poghosyan L."/>
            <person name="Leucker S."/>
        </authorList>
    </citation>
    <scope>NUCLEOTIDE SEQUENCE [LARGE SCALE GENOMIC DNA]</scope>
    <source>
        <strain evidence="5">S-RSF-IL-03</strain>
    </source>
</reference>
<evidence type="ECO:0000256" key="2">
    <source>
        <dbReference type="ARBA" id="ARBA00022777"/>
    </source>
</evidence>
<accession>A0A849SLL6</accession>
<sequence length="341" mass="36604">MSFEVTTRSAEPGFPLRVPPGSPELVIVGNLLIDDLVFEDGRTLEAEPGGAVLYAALAAALWRVRVGVVSRVGNDYPAATLAELESRGVDLSGLHSIEGPGLRAWLRYGPAGRGVEHRPGAATHLAASPEVSEIPSPFRSAACIHIAPMPFNAQVEILSRLAATDARPALSLDPHEAITPDRFDEWRALAATLQVLSLGLDEVRIPGVLERPDALIEELRAFRSLDLLFRMGERGGVLFAPRGASAAERCDWRAWARHVVDSTGAGDAFTAGYLAGRVRARSRAASVARGLVSASFALEDFGARGLLRATPEEAERRLARVPEPVLVPHPARDHREPNAEL</sequence>
<comment type="caution">
    <text evidence="5">The sequence shown here is derived from an EMBL/GenBank/DDBJ whole genome shotgun (WGS) entry which is preliminary data.</text>
</comment>
<dbReference type="InterPro" id="IPR011611">
    <property type="entry name" value="PfkB_dom"/>
</dbReference>
<evidence type="ECO:0000256" key="3">
    <source>
        <dbReference type="SAM" id="MobiDB-lite"/>
    </source>
</evidence>
<evidence type="ECO:0000313" key="5">
    <source>
        <dbReference type="EMBL" id="NOT33484.1"/>
    </source>
</evidence>
<organism evidence="5 6">
    <name type="scientific">Eiseniibacteriota bacterium</name>
    <dbReference type="NCBI Taxonomy" id="2212470"/>
    <lineage>
        <taxon>Bacteria</taxon>
        <taxon>Candidatus Eiseniibacteriota</taxon>
    </lineage>
</organism>
<name>A0A849SLL6_UNCEI</name>
<dbReference type="Pfam" id="PF00294">
    <property type="entry name" value="PfkB"/>
    <property type="match status" value="1"/>
</dbReference>
<evidence type="ECO:0000313" key="6">
    <source>
        <dbReference type="Proteomes" id="UP000580839"/>
    </source>
</evidence>
<dbReference type="PANTHER" id="PTHR47098:SF2">
    <property type="entry name" value="PROTEIN MAK32"/>
    <property type="match status" value="1"/>
</dbReference>
<dbReference type="InterPro" id="IPR002173">
    <property type="entry name" value="Carboh/pur_kinase_PfkB_CS"/>
</dbReference>
<dbReference type="EMBL" id="JABFRW010000052">
    <property type="protein sequence ID" value="NOT33484.1"/>
    <property type="molecule type" value="Genomic_DNA"/>
</dbReference>
<keyword evidence="1" id="KW-0808">Transferase</keyword>
<keyword evidence="2 5" id="KW-0418">Kinase</keyword>
<dbReference type="GO" id="GO:0016301">
    <property type="term" value="F:kinase activity"/>
    <property type="evidence" value="ECO:0007669"/>
    <property type="project" value="UniProtKB-KW"/>
</dbReference>
<feature type="compositionally biased region" description="Basic and acidic residues" evidence="3">
    <location>
        <begin position="330"/>
        <end position="341"/>
    </location>
</feature>
<dbReference type="PROSITE" id="PS00584">
    <property type="entry name" value="PFKB_KINASES_2"/>
    <property type="match status" value="1"/>
</dbReference>
<dbReference type="Gene3D" id="3.40.1190.20">
    <property type="match status" value="1"/>
</dbReference>
<dbReference type="InterPro" id="IPR029056">
    <property type="entry name" value="Ribokinase-like"/>
</dbReference>
<feature type="domain" description="Carbohydrate kinase PfkB" evidence="4">
    <location>
        <begin position="28"/>
        <end position="304"/>
    </location>
</feature>
<gene>
    <name evidence="5" type="ORF">HOP12_04855</name>
</gene>
<protein>
    <submittedName>
        <fullName evidence="5">Carbohydrate kinase family protein</fullName>
    </submittedName>
</protein>
<feature type="region of interest" description="Disordered" evidence="3">
    <location>
        <begin position="322"/>
        <end position="341"/>
    </location>
</feature>
<dbReference type="Proteomes" id="UP000580839">
    <property type="component" value="Unassembled WGS sequence"/>
</dbReference>
<dbReference type="AlphaFoldDB" id="A0A849SLL6"/>
<evidence type="ECO:0000259" key="4">
    <source>
        <dbReference type="Pfam" id="PF00294"/>
    </source>
</evidence>